<dbReference type="OrthoDB" id="409725at2759"/>
<keyword evidence="5 9" id="KW-0812">Transmembrane</keyword>
<comment type="similarity">
    <text evidence="2 9">Belongs to the SWEET sugar transporter family.</text>
</comment>
<evidence type="ECO:0000256" key="6">
    <source>
        <dbReference type="ARBA" id="ARBA00022737"/>
    </source>
</evidence>
<dbReference type="Gene3D" id="1.20.1280.290">
    <property type="match status" value="2"/>
</dbReference>
<reference evidence="10 11" key="3">
    <citation type="submission" date="2019-11" db="EMBL/GenBank/DDBJ databases">
        <title>A de novo genome assembly of a pear dwarfing rootstock.</title>
        <authorList>
            <person name="Wang F."/>
            <person name="Wang J."/>
            <person name="Li S."/>
            <person name="Zhang Y."/>
            <person name="Fang M."/>
            <person name="Ma L."/>
            <person name="Zhao Y."/>
            <person name="Jiang S."/>
        </authorList>
    </citation>
    <scope>NUCLEOTIDE SEQUENCE [LARGE SCALE GENOMIC DNA]</scope>
    <source>
        <strain evidence="10">S2</strain>
        <tissue evidence="10">Leaf</tissue>
    </source>
</reference>
<dbReference type="GO" id="GO:0012505">
    <property type="term" value="C:endomembrane system"/>
    <property type="evidence" value="ECO:0007669"/>
    <property type="project" value="UniProtKB-SubCell"/>
</dbReference>
<dbReference type="InterPro" id="IPR004316">
    <property type="entry name" value="SWEET_rpt"/>
</dbReference>
<reference evidence="10 11" key="1">
    <citation type="submission" date="2019-09" db="EMBL/GenBank/DDBJ databases">
        <authorList>
            <person name="Ou C."/>
        </authorList>
    </citation>
    <scope>NUCLEOTIDE SEQUENCE [LARGE SCALE GENOMIC DNA]</scope>
    <source>
        <strain evidence="10">S2</strain>
        <tissue evidence="10">Leaf</tissue>
    </source>
</reference>
<keyword evidence="6" id="KW-0677">Repeat</keyword>
<feature type="transmembrane region" description="Helical" evidence="9">
    <location>
        <begin position="200"/>
        <end position="221"/>
    </location>
</feature>
<evidence type="ECO:0000256" key="8">
    <source>
        <dbReference type="ARBA" id="ARBA00023136"/>
    </source>
</evidence>
<dbReference type="FunFam" id="1.20.1280.290:FF:000002">
    <property type="entry name" value="Bidirectional sugar transporter SWEET"/>
    <property type="match status" value="1"/>
</dbReference>
<feature type="transmembrane region" description="Helical" evidence="9">
    <location>
        <begin position="177"/>
        <end position="194"/>
    </location>
</feature>
<evidence type="ECO:0000256" key="7">
    <source>
        <dbReference type="ARBA" id="ARBA00022989"/>
    </source>
</evidence>
<dbReference type="Pfam" id="PF03083">
    <property type="entry name" value="MtN3_slv"/>
    <property type="match status" value="2"/>
</dbReference>
<evidence type="ECO:0000256" key="4">
    <source>
        <dbReference type="ARBA" id="ARBA00022597"/>
    </source>
</evidence>
<dbReference type="PANTHER" id="PTHR10791:SF57">
    <property type="entry name" value="BIDIRECTIONAL SUGAR TRANSPORTER SWEET2A"/>
    <property type="match status" value="1"/>
</dbReference>
<proteinExistence type="inferred from homology"/>
<keyword evidence="11" id="KW-1185">Reference proteome</keyword>
<evidence type="ECO:0000256" key="3">
    <source>
        <dbReference type="ARBA" id="ARBA00022448"/>
    </source>
</evidence>
<dbReference type="InterPro" id="IPR047664">
    <property type="entry name" value="SWEET"/>
</dbReference>
<feature type="transmembrane region" description="Helical" evidence="9">
    <location>
        <begin position="115"/>
        <end position="135"/>
    </location>
</feature>
<comment type="caution">
    <text evidence="10">The sequence shown here is derived from an EMBL/GenBank/DDBJ whole genome shotgun (WGS) entry which is preliminary data.</text>
</comment>
<feature type="transmembrane region" description="Helical" evidence="9">
    <location>
        <begin position="141"/>
        <end position="165"/>
    </location>
</feature>
<comment type="function">
    <text evidence="9">Mediates both low-affinity uptake and efflux of sugar across the membrane.</text>
</comment>
<dbReference type="PANTHER" id="PTHR10791">
    <property type="entry name" value="RAG1-ACTIVATING PROTEIN 1"/>
    <property type="match status" value="1"/>
</dbReference>
<evidence type="ECO:0000256" key="2">
    <source>
        <dbReference type="ARBA" id="ARBA00007809"/>
    </source>
</evidence>
<protein>
    <recommendedName>
        <fullName evidence="9">Bidirectional sugar transporter SWEET</fullName>
    </recommendedName>
</protein>
<reference evidence="11" key="2">
    <citation type="submission" date="2019-10" db="EMBL/GenBank/DDBJ databases">
        <title>A de novo genome assembly of a pear dwarfing rootstock.</title>
        <authorList>
            <person name="Wang F."/>
            <person name="Wang J."/>
            <person name="Li S."/>
            <person name="Zhang Y."/>
            <person name="Fang M."/>
            <person name="Ma L."/>
            <person name="Zhao Y."/>
            <person name="Jiang S."/>
        </authorList>
    </citation>
    <scope>NUCLEOTIDE SEQUENCE [LARGE SCALE GENOMIC DNA]</scope>
</reference>
<dbReference type="AlphaFoldDB" id="A0A5N5FI35"/>
<keyword evidence="3 9" id="KW-0813">Transport</keyword>
<keyword evidence="8 9" id="KW-0472">Membrane</keyword>
<evidence type="ECO:0000256" key="5">
    <source>
        <dbReference type="ARBA" id="ARBA00022692"/>
    </source>
</evidence>
<feature type="transmembrane region" description="Helical" evidence="9">
    <location>
        <begin position="78"/>
        <end position="103"/>
    </location>
</feature>
<dbReference type="GO" id="GO:0051119">
    <property type="term" value="F:sugar transmembrane transporter activity"/>
    <property type="evidence" value="ECO:0007669"/>
    <property type="project" value="InterPro"/>
</dbReference>
<dbReference type="FunFam" id="1.20.1280.290:FF:000001">
    <property type="entry name" value="Bidirectional sugar transporter SWEET"/>
    <property type="match status" value="1"/>
</dbReference>
<gene>
    <name evidence="10" type="ORF">D8674_002386</name>
</gene>
<feature type="transmembrane region" description="Helical" evidence="9">
    <location>
        <begin position="13"/>
        <end position="34"/>
    </location>
</feature>
<organism evidence="10 11">
    <name type="scientific">Pyrus ussuriensis x Pyrus communis</name>
    <dbReference type="NCBI Taxonomy" id="2448454"/>
    <lineage>
        <taxon>Eukaryota</taxon>
        <taxon>Viridiplantae</taxon>
        <taxon>Streptophyta</taxon>
        <taxon>Embryophyta</taxon>
        <taxon>Tracheophyta</taxon>
        <taxon>Spermatophyta</taxon>
        <taxon>Magnoliopsida</taxon>
        <taxon>eudicotyledons</taxon>
        <taxon>Gunneridae</taxon>
        <taxon>Pentapetalae</taxon>
        <taxon>rosids</taxon>
        <taxon>fabids</taxon>
        <taxon>Rosales</taxon>
        <taxon>Rosaceae</taxon>
        <taxon>Amygdaloideae</taxon>
        <taxon>Maleae</taxon>
        <taxon>Pyrus</taxon>
    </lineage>
</organism>
<name>A0A5N5FI35_9ROSA</name>
<feature type="transmembrane region" description="Helical" evidence="9">
    <location>
        <begin position="55"/>
        <end position="72"/>
    </location>
</feature>
<dbReference type="GO" id="GO:0051260">
    <property type="term" value="P:protein homooligomerization"/>
    <property type="evidence" value="ECO:0007669"/>
    <property type="project" value="UniProtKB-ARBA"/>
</dbReference>
<comment type="subcellular location">
    <subcellularLocation>
        <location evidence="9">Cell membrane</location>
        <topology evidence="9">Multi-pass membrane protein</topology>
    </subcellularLocation>
    <subcellularLocation>
        <location evidence="1">Endomembrane system</location>
        <topology evidence="1">Multi-pass membrane protein</topology>
    </subcellularLocation>
</comment>
<evidence type="ECO:0000313" key="10">
    <source>
        <dbReference type="EMBL" id="KAB2601381.1"/>
    </source>
</evidence>
<evidence type="ECO:0000313" key="11">
    <source>
        <dbReference type="Proteomes" id="UP000327157"/>
    </source>
</evidence>
<dbReference type="GO" id="GO:0005886">
    <property type="term" value="C:plasma membrane"/>
    <property type="evidence" value="ECO:0007669"/>
    <property type="project" value="UniProtKB-SubCell"/>
</dbReference>
<evidence type="ECO:0000256" key="9">
    <source>
        <dbReference type="RuleBase" id="RU910715"/>
    </source>
</evidence>
<sequence length="236" mass="25892">MIVDMLPIGLSSVYLWFSTAAGIAGNICAISLYVSPMPTFKRIITNKSTEQFSGLPYIYGLLNCLICTWYGLPIVKSGIIMVATVNSIGAVFLLVYLIIFITYAEKSIKLRISGLLAAVSVLFEAVVLVSLRLVGHERELFVGYICAFSVVSVYASPLFIINLVIKTRSVEFMPFNLSLATFLVSFSFCAYGALQGDPFVYIPNSLGTILGFVQLVLYSYYSKMSGDDDSREPLLA</sequence>
<dbReference type="Proteomes" id="UP000327157">
    <property type="component" value="Chromosome 10"/>
</dbReference>
<evidence type="ECO:0000256" key="1">
    <source>
        <dbReference type="ARBA" id="ARBA00004127"/>
    </source>
</evidence>
<keyword evidence="7 9" id="KW-1133">Transmembrane helix</keyword>
<keyword evidence="4 9" id="KW-0762">Sugar transport</keyword>
<accession>A0A5N5FI35</accession>
<dbReference type="EMBL" id="SMOL01000695">
    <property type="protein sequence ID" value="KAB2601381.1"/>
    <property type="molecule type" value="Genomic_DNA"/>
</dbReference>